<comment type="caution">
    <text evidence="1">The sequence shown here is derived from an EMBL/GenBank/DDBJ whole genome shotgun (WGS) entry which is preliminary data.</text>
</comment>
<gene>
    <name evidence="1" type="ORF">ACJMK2_028492</name>
</gene>
<name>A0ABD3X911_SINWO</name>
<keyword evidence="2" id="KW-1185">Reference proteome</keyword>
<organism evidence="1 2">
    <name type="scientific">Sinanodonta woodiana</name>
    <name type="common">Chinese pond mussel</name>
    <name type="synonym">Anodonta woodiana</name>
    <dbReference type="NCBI Taxonomy" id="1069815"/>
    <lineage>
        <taxon>Eukaryota</taxon>
        <taxon>Metazoa</taxon>
        <taxon>Spiralia</taxon>
        <taxon>Lophotrochozoa</taxon>
        <taxon>Mollusca</taxon>
        <taxon>Bivalvia</taxon>
        <taxon>Autobranchia</taxon>
        <taxon>Heteroconchia</taxon>
        <taxon>Palaeoheterodonta</taxon>
        <taxon>Unionida</taxon>
        <taxon>Unionoidea</taxon>
        <taxon>Unionidae</taxon>
        <taxon>Unioninae</taxon>
        <taxon>Sinanodonta</taxon>
    </lineage>
</organism>
<evidence type="ECO:0000313" key="1">
    <source>
        <dbReference type="EMBL" id="KAL3882121.1"/>
    </source>
</evidence>
<dbReference type="AlphaFoldDB" id="A0ABD3X911"/>
<dbReference type="EMBL" id="JBJQND010000003">
    <property type="protein sequence ID" value="KAL3882121.1"/>
    <property type="molecule type" value="Genomic_DNA"/>
</dbReference>
<protein>
    <submittedName>
        <fullName evidence="1">Uncharacterized protein</fullName>
    </submittedName>
</protein>
<reference evidence="1 2" key="1">
    <citation type="submission" date="2024-11" db="EMBL/GenBank/DDBJ databases">
        <title>Chromosome-level genome assembly of the freshwater bivalve Anodonta woodiana.</title>
        <authorList>
            <person name="Chen X."/>
        </authorList>
    </citation>
    <scope>NUCLEOTIDE SEQUENCE [LARGE SCALE GENOMIC DNA]</scope>
    <source>
        <strain evidence="1">MN2024</strain>
        <tissue evidence="1">Gills</tissue>
    </source>
</reference>
<feature type="non-terminal residue" evidence="1">
    <location>
        <position position="1"/>
    </location>
</feature>
<sequence length="62" mass="6986">ANHDQVNLGPQSHEFLNVLAQALVFKCSHYFLADIAEHEWSLKVASNLHANDVLPIFIKMVT</sequence>
<evidence type="ECO:0000313" key="2">
    <source>
        <dbReference type="Proteomes" id="UP001634394"/>
    </source>
</evidence>
<accession>A0ABD3X911</accession>
<dbReference type="Proteomes" id="UP001634394">
    <property type="component" value="Unassembled WGS sequence"/>
</dbReference>
<proteinExistence type="predicted"/>
<feature type="non-terminal residue" evidence="1">
    <location>
        <position position="62"/>
    </location>
</feature>